<gene>
    <name evidence="1" type="ORF">HDG40_001248</name>
</gene>
<dbReference type="AlphaFoldDB" id="A0A7W8Q3P3"/>
<protein>
    <submittedName>
        <fullName evidence="1">Uncharacterized protein</fullName>
    </submittedName>
</protein>
<reference evidence="1 2" key="1">
    <citation type="submission" date="2020-08" db="EMBL/GenBank/DDBJ databases">
        <title>Genomic Encyclopedia of Type Strains, Phase IV (KMG-V): Genome sequencing to study the core and pangenomes of soil and plant-associated prokaryotes.</title>
        <authorList>
            <person name="Whitman W."/>
        </authorList>
    </citation>
    <scope>NUCLEOTIDE SEQUENCE [LARGE SCALE GENOMIC DNA]</scope>
    <source>
        <strain evidence="1 2">JPY158</strain>
    </source>
</reference>
<dbReference type="EMBL" id="JACHDD010000002">
    <property type="protein sequence ID" value="MBB5423106.1"/>
    <property type="molecule type" value="Genomic_DNA"/>
</dbReference>
<name>A0A7W8Q3P3_PARAM</name>
<sequence>MAMVKQGDGASRSFFGHVKCVAVFFRRESMGTQYSQPLMLVSMSDARV</sequence>
<organism evidence="1 2">
    <name type="scientific">Paraburkholderia atlantica</name>
    <dbReference type="NCBI Taxonomy" id="2654982"/>
    <lineage>
        <taxon>Bacteria</taxon>
        <taxon>Pseudomonadati</taxon>
        <taxon>Pseudomonadota</taxon>
        <taxon>Betaproteobacteria</taxon>
        <taxon>Burkholderiales</taxon>
        <taxon>Burkholderiaceae</taxon>
        <taxon>Paraburkholderia</taxon>
    </lineage>
</organism>
<evidence type="ECO:0000313" key="2">
    <source>
        <dbReference type="Proteomes" id="UP000592780"/>
    </source>
</evidence>
<dbReference type="Proteomes" id="UP000592780">
    <property type="component" value="Unassembled WGS sequence"/>
</dbReference>
<evidence type="ECO:0000313" key="1">
    <source>
        <dbReference type="EMBL" id="MBB5423106.1"/>
    </source>
</evidence>
<keyword evidence="2" id="KW-1185">Reference proteome</keyword>
<accession>A0A7W8Q3P3</accession>
<proteinExistence type="predicted"/>
<comment type="caution">
    <text evidence="1">The sequence shown here is derived from an EMBL/GenBank/DDBJ whole genome shotgun (WGS) entry which is preliminary data.</text>
</comment>